<feature type="compositionally biased region" description="Acidic residues" evidence="1">
    <location>
        <begin position="137"/>
        <end position="149"/>
    </location>
</feature>
<keyword evidence="2" id="KW-0371">Homeobox</keyword>
<proteinExistence type="predicted"/>
<dbReference type="AlphaFoldDB" id="A0A1V9Y2F5"/>
<dbReference type="InParanoid" id="A0A1V9Y2F5"/>
<sequence>MESSCGGGEGGCGYPRSPPTQIYPTLGSPEWVAATARHRTGLSSQSLLLGGVVPGIVPGVGGDTPHSLLAAVTPAAPVFHKSYLNQHQFASLLLAPHTSKIPVTPLNLSKEPSIAQSPSPEPVRSQSPPLTIKMETEDPVDVEGDDGEQSGEKDLNTLRDSRH</sequence>
<name>A0A1V9Y2F5_9ACAR</name>
<keyword evidence="2" id="KW-0238">DNA-binding</keyword>
<reference evidence="2 3" key="1">
    <citation type="journal article" date="2017" name="Gigascience">
        <title>Draft genome of the honey bee ectoparasitic mite, Tropilaelaps mercedesae, is shaped by the parasitic life history.</title>
        <authorList>
            <person name="Dong X."/>
            <person name="Armstrong S.D."/>
            <person name="Xia D."/>
            <person name="Makepeace B.L."/>
            <person name="Darby A.C."/>
            <person name="Kadowaki T."/>
        </authorList>
    </citation>
    <scope>NUCLEOTIDE SEQUENCE [LARGE SCALE GENOMIC DNA]</scope>
    <source>
        <strain evidence="2">Wuxi-XJTLU</strain>
    </source>
</reference>
<feature type="compositionally biased region" description="Basic and acidic residues" evidence="1">
    <location>
        <begin position="150"/>
        <end position="163"/>
    </location>
</feature>
<feature type="region of interest" description="Disordered" evidence="1">
    <location>
        <begin position="102"/>
        <end position="163"/>
    </location>
</feature>
<dbReference type="EMBL" id="MNPL01000698">
    <property type="protein sequence ID" value="OQR79778.1"/>
    <property type="molecule type" value="Genomic_DNA"/>
</dbReference>
<dbReference type="GO" id="GO:0003677">
    <property type="term" value="F:DNA binding"/>
    <property type="evidence" value="ECO:0007669"/>
    <property type="project" value="UniProtKB-KW"/>
</dbReference>
<accession>A0A1V9Y2F5</accession>
<protein>
    <submittedName>
        <fullName evidence="2">Retinal homeobox protein Rx1-like</fullName>
    </submittedName>
</protein>
<keyword evidence="3" id="KW-1185">Reference proteome</keyword>
<organism evidence="2 3">
    <name type="scientific">Tropilaelaps mercedesae</name>
    <dbReference type="NCBI Taxonomy" id="418985"/>
    <lineage>
        <taxon>Eukaryota</taxon>
        <taxon>Metazoa</taxon>
        <taxon>Ecdysozoa</taxon>
        <taxon>Arthropoda</taxon>
        <taxon>Chelicerata</taxon>
        <taxon>Arachnida</taxon>
        <taxon>Acari</taxon>
        <taxon>Parasitiformes</taxon>
        <taxon>Mesostigmata</taxon>
        <taxon>Gamasina</taxon>
        <taxon>Dermanyssoidea</taxon>
        <taxon>Laelapidae</taxon>
        <taxon>Tropilaelaps</taxon>
    </lineage>
</organism>
<feature type="compositionally biased region" description="Polar residues" evidence="1">
    <location>
        <begin position="114"/>
        <end position="129"/>
    </location>
</feature>
<gene>
    <name evidence="2" type="ORF">BIW11_00109</name>
</gene>
<dbReference type="Proteomes" id="UP000192247">
    <property type="component" value="Unassembled WGS sequence"/>
</dbReference>
<evidence type="ECO:0000313" key="2">
    <source>
        <dbReference type="EMBL" id="OQR79778.1"/>
    </source>
</evidence>
<evidence type="ECO:0000256" key="1">
    <source>
        <dbReference type="SAM" id="MobiDB-lite"/>
    </source>
</evidence>
<comment type="caution">
    <text evidence="2">The sequence shown here is derived from an EMBL/GenBank/DDBJ whole genome shotgun (WGS) entry which is preliminary data.</text>
</comment>
<evidence type="ECO:0000313" key="3">
    <source>
        <dbReference type="Proteomes" id="UP000192247"/>
    </source>
</evidence>